<evidence type="ECO:0000313" key="2">
    <source>
        <dbReference type="Proteomes" id="UP000559653"/>
    </source>
</evidence>
<dbReference type="EMBL" id="JACEMZ010000049">
    <property type="protein sequence ID" value="MBA4452849.1"/>
    <property type="molecule type" value="Genomic_DNA"/>
</dbReference>
<dbReference type="Proteomes" id="UP000559653">
    <property type="component" value="Unassembled WGS sequence"/>
</dbReference>
<evidence type="ECO:0000313" key="1">
    <source>
        <dbReference type="EMBL" id="MBA4452849.1"/>
    </source>
</evidence>
<comment type="caution">
    <text evidence="1">The sequence shown here is derived from an EMBL/GenBank/DDBJ whole genome shotgun (WGS) entry which is preliminary data.</text>
</comment>
<proteinExistence type="predicted"/>
<reference evidence="1 2" key="1">
    <citation type="journal article" date="2020" name="Appl. Environ. Microbiol.">
        <title>Genomic Characteristics of a Novel Species of Ammonia-Oxidizing Archaea from the Jiulong River Estuary.</title>
        <authorList>
            <person name="Zou D."/>
            <person name="Wan R."/>
            <person name="Han L."/>
            <person name="Xu M.N."/>
            <person name="Liu Y."/>
            <person name="Liu H."/>
            <person name="Kao S.J."/>
            <person name="Li M."/>
        </authorList>
    </citation>
    <scope>NUCLEOTIDE SEQUENCE [LARGE SCALE GENOMIC DNA]</scope>
    <source>
        <strain evidence="1">W1bin1</strain>
    </source>
</reference>
<protein>
    <submittedName>
        <fullName evidence="1">Beta-propeller fold lactonase family protein</fullName>
    </submittedName>
</protein>
<organism evidence="1 2">
    <name type="scientific">Candidatus Nitrosomaritimum aestuariumsis</name>
    <dbReference type="NCBI Taxonomy" id="3342354"/>
    <lineage>
        <taxon>Archaea</taxon>
        <taxon>Nitrososphaerota</taxon>
        <taxon>Nitrososphaeria</taxon>
        <taxon>Nitrosopumilales</taxon>
        <taxon>Nitrosopumilaceae</taxon>
        <taxon>Candidatus Nitrosomaritimum</taxon>
    </lineage>
</organism>
<name>A0AC60VZJ4_9ARCH</name>
<sequence>MKLLILVAITIFSIFIYEQAFASHIPIPIPKDDHEPGMRTVIDWYVPRSHSVNVGDVVTWTNEDPAPHTVTSGNGMLYSKYLRGETVGTPNGIFDSGIINPGESWSYTFSEVGVFPYFCTLHPWVERTITVVDSGKDVPSPKKQLSEGVQPYDVQCKPEYSLIFKTHNQKPVCVKSESTDRLISLGWALSYDPFPKIIEASKFEQVLVTLQGEDRVSEILSDQKLEAGPKMTYLSVSLDGGILLASSSGSDTVHAFDMIKGEKISSVSVGKTPKGVKINHDGKIAFVANENSGTVSVLDMTNLQLIKEIEIGKIPHNIVFHPNGLIAYVTIQGEDEIAIVDVRELEKIDTIPIGSLPHNLDITPDGQRLFVTNIGTNDVSVIDLSTKDLIKKIPVSKGHHGIDIPPFGDRVFVSGIGDDKVSVIDATSLEVIGQIVVGQGPHGLRTDFHSNKLYVGVTQTNEIVVIDTMNLEIVERVYAGNNPFWIAVAGNP</sequence>
<gene>
    <name evidence="1" type="ORF">H2B03_06765</name>
</gene>
<accession>A0AC60VZJ4</accession>